<name>A0A2P8DGA0_9ACTN</name>
<protein>
    <recommendedName>
        <fullName evidence="3">DNA-directed RNA polymerase specialized sigma24 family protein</fullName>
    </recommendedName>
</protein>
<dbReference type="Proteomes" id="UP000240542">
    <property type="component" value="Unassembled WGS sequence"/>
</dbReference>
<dbReference type="OrthoDB" id="4164470at2"/>
<evidence type="ECO:0008006" key="3">
    <source>
        <dbReference type="Google" id="ProtNLM"/>
    </source>
</evidence>
<organism evidence="1 2">
    <name type="scientific">Murinocardiopsis flavida</name>
    <dbReference type="NCBI Taxonomy" id="645275"/>
    <lineage>
        <taxon>Bacteria</taxon>
        <taxon>Bacillati</taxon>
        <taxon>Actinomycetota</taxon>
        <taxon>Actinomycetes</taxon>
        <taxon>Streptosporangiales</taxon>
        <taxon>Nocardiopsidaceae</taxon>
        <taxon>Murinocardiopsis</taxon>
    </lineage>
</organism>
<accession>A0A2P8DGA0</accession>
<sequence length="254" mass="27128">MGTATDWDGRARSPLNRAEAEFLRIAPDRLLLDGPSAALIGAAAPVPLNQVREALLRPMGHAVRDAVWRTIIARAVHDREWMLGAVGLAMPALRAAAHRSCRGLDADARDDVDAAVLAGFIAAVRAADPGWTRLVWRLRCRAQRAGLQARHHQTQEATIPAATAASEAPRAPWGHPDLVLAAAVKQGVISAGEAQLIAESRLEPTTLKQIAADLGVPYLRLHKRRSRAEARLVAAITAGDLPTLLSTSQPDDLG</sequence>
<reference evidence="1 2" key="1">
    <citation type="submission" date="2018-03" db="EMBL/GenBank/DDBJ databases">
        <title>Genomic Encyclopedia of Archaeal and Bacterial Type Strains, Phase II (KMG-II): from individual species to whole genera.</title>
        <authorList>
            <person name="Goeker M."/>
        </authorList>
    </citation>
    <scope>NUCLEOTIDE SEQUENCE [LARGE SCALE GENOMIC DNA]</scope>
    <source>
        <strain evidence="1 2">DSM 45312</strain>
    </source>
</reference>
<dbReference type="EMBL" id="PYGA01000012">
    <property type="protein sequence ID" value="PSK96240.1"/>
    <property type="molecule type" value="Genomic_DNA"/>
</dbReference>
<dbReference type="RefSeq" id="WP_106584200.1">
    <property type="nucleotide sequence ID" value="NZ_PYGA01000012.1"/>
</dbReference>
<dbReference type="AlphaFoldDB" id="A0A2P8DGA0"/>
<evidence type="ECO:0000313" key="1">
    <source>
        <dbReference type="EMBL" id="PSK96240.1"/>
    </source>
</evidence>
<keyword evidence="2" id="KW-1185">Reference proteome</keyword>
<comment type="caution">
    <text evidence="1">The sequence shown here is derived from an EMBL/GenBank/DDBJ whole genome shotgun (WGS) entry which is preliminary data.</text>
</comment>
<gene>
    <name evidence="1" type="ORF">CLV63_112122</name>
</gene>
<evidence type="ECO:0000313" key="2">
    <source>
        <dbReference type="Proteomes" id="UP000240542"/>
    </source>
</evidence>
<proteinExistence type="predicted"/>